<evidence type="ECO:0000313" key="3">
    <source>
        <dbReference type="EMBL" id="MDA4845060.1"/>
    </source>
</evidence>
<evidence type="ECO:0000259" key="2">
    <source>
        <dbReference type="Pfam" id="PF01970"/>
    </source>
</evidence>
<keyword evidence="4" id="KW-1185">Reference proteome</keyword>
<dbReference type="PANTHER" id="PTHR35342">
    <property type="entry name" value="TRICARBOXYLIC TRANSPORT PROTEIN"/>
    <property type="match status" value="1"/>
</dbReference>
<feature type="domain" description="DUF112" evidence="2">
    <location>
        <begin position="18"/>
        <end position="443"/>
    </location>
</feature>
<feature type="transmembrane region" description="Helical" evidence="1">
    <location>
        <begin position="12"/>
        <end position="34"/>
    </location>
</feature>
<dbReference type="EMBL" id="JAPJZH010000003">
    <property type="protein sequence ID" value="MDA4845060.1"/>
    <property type="molecule type" value="Genomic_DNA"/>
</dbReference>
<feature type="transmembrane region" description="Helical" evidence="1">
    <location>
        <begin position="359"/>
        <end position="382"/>
    </location>
</feature>
<feature type="transmembrane region" description="Helical" evidence="1">
    <location>
        <begin position="262"/>
        <end position="284"/>
    </location>
</feature>
<dbReference type="RefSeq" id="WP_271088615.1">
    <property type="nucleotide sequence ID" value="NZ_JAPJZH010000003.1"/>
</dbReference>
<protein>
    <submittedName>
        <fullName evidence="3">Tripartite tricarboxylate transporter permease</fullName>
    </submittedName>
</protein>
<keyword evidence="1" id="KW-0812">Transmembrane</keyword>
<feature type="transmembrane region" description="Helical" evidence="1">
    <location>
        <begin position="324"/>
        <end position="347"/>
    </location>
</feature>
<dbReference type="PANTHER" id="PTHR35342:SF5">
    <property type="entry name" value="TRICARBOXYLIC TRANSPORT PROTEIN"/>
    <property type="match status" value="1"/>
</dbReference>
<name>A0ABT4VK33_9HYPH</name>
<dbReference type="Proteomes" id="UP001148313">
    <property type="component" value="Unassembled WGS sequence"/>
</dbReference>
<organism evidence="3 4">
    <name type="scientific">Hoeflea poritis</name>
    <dbReference type="NCBI Taxonomy" id="2993659"/>
    <lineage>
        <taxon>Bacteria</taxon>
        <taxon>Pseudomonadati</taxon>
        <taxon>Pseudomonadota</taxon>
        <taxon>Alphaproteobacteria</taxon>
        <taxon>Hyphomicrobiales</taxon>
        <taxon>Rhizobiaceae</taxon>
        <taxon>Hoeflea</taxon>
    </lineage>
</organism>
<reference evidence="3" key="1">
    <citation type="submission" date="2022-11" db="EMBL/GenBank/DDBJ databases">
        <title>Hoeflea poritis sp. nov., isolated from scleractinian coral Porites lutea.</title>
        <authorList>
            <person name="Zhang G."/>
            <person name="Wei Q."/>
            <person name="Cai L."/>
        </authorList>
    </citation>
    <scope>NUCLEOTIDE SEQUENCE</scope>
    <source>
        <strain evidence="3">E7-10</strain>
    </source>
</reference>
<comment type="caution">
    <text evidence="3">The sequence shown here is derived from an EMBL/GenBank/DDBJ whole genome shotgun (WGS) entry which is preliminary data.</text>
</comment>
<evidence type="ECO:0000313" key="4">
    <source>
        <dbReference type="Proteomes" id="UP001148313"/>
    </source>
</evidence>
<keyword evidence="1" id="KW-1133">Transmembrane helix</keyword>
<gene>
    <name evidence="3" type="ORF">OOZ53_06840</name>
</gene>
<proteinExistence type="predicted"/>
<evidence type="ECO:0000256" key="1">
    <source>
        <dbReference type="SAM" id="Phobius"/>
    </source>
</evidence>
<sequence length="499" mass="51428">MLEQLIAGFGAAFTLTNLLFIALGIALGIVIGAIPGLGSVTALAVLVPISYYMSPLTAIAFLVGVNKGGTSGGAIPAILLNSPGTPEAAATALDGHPMAKRGEARRAMKFALYSSVTGDMISDMLLIVLVVPVAAIALQFGPLEFTAVLVFAFALLAGISGGSMIKGLLAILLGVFLSTIGLDPMDSSARMTFDNVNLFDGLPLTAVAVGSLALASVLEQIFDLWRSGGERSEENDGPTVTISSALPVAEFFSHWRTIIRGALIGSGVGMLPGLGVTLAAFLSYGGARRTSREPESFGTGNPDGIVATEAANSAVVGANLVPTIALGIPGNIAAALLISAFIIHGIVPGPFMMTMHGDLIYALFASMLLANGIHLIIGKAGIPVWATFAKAPRGLILPAVVVLCMVGVYLPGQSMFDVAVMLAFGAVGLAMRRTGFSVVCMVIGFILGGMFETSLRQSLLLYKSDISVIVESPIAIAFFGLTVILLLRSAWQESKSGNS</sequence>
<feature type="transmembrane region" description="Helical" evidence="1">
    <location>
        <begin position="202"/>
        <end position="222"/>
    </location>
</feature>
<feature type="transmembrane region" description="Helical" evidence="1">
    <location>
        <begin position="394"/>
        <end position="412"/>
    </location>
</feature>
<dbReference type="InterPro" id="IPR002823">
    <property type="entry name" value="DUF112_TM"/>
</dbReference>
<keyword evidence="1" id="KW-0472">Membrane</keyword>
<accession>A0ABT4VK33</accession>
<feature type="transmembrane region" description="Helical" evidence="1">
    <location>
        <begin position="419"/>
        <end position="446"/>
    </location>
</feature>
<feature type="transmembrane region" description="Helical" evidence="1">
    <location>
        <begin position="40"/>
        <end position="63"/>
    </location>
</feature>
<feature type="transmembrane region" description="Helical" evidence="1">
    <location>
        <begin position="466"/>
        <end position="487"/>
    </location>
</feature>
<feature type="transmembrane region" description="Helical" evidence="1">
    <location>
        <begin position="164"/>
        <end position="182"/>
    </location>
</feature>
<dbReference type="Pfam" id="PF01970">
    <property type="entry name" value="TctA"/>
    <property type="match status" value="1"/>
</dbReference>